<protein>
    <submittedName>
        <fullName evidence="1">Uncharacterized protein</fullName>
    </submittedName>
</protein>
<dbReference type="InterPro" id="IPR016084">
    <property type="entry name" value="Haem_Oase-like_multi-hlx"/>
</dbReference>
<evidence type="ECO:0000313" key="2">
    <source>
        <dbReference type="Proteomes" id="UP000294513"/>
    </source>
</evidence>
<keyword evidence="2" id="KW-1185">Reference proteome</keyword>
<dbReference type="EMBL" id="SMKU01000251">
    <property type="protein sequence ID" value="TDD73672.1"/>
    <property type="molecule type" value="Genomic_DNA"/>
</dbReference>
<dbReference type="AlphaFoldDB" id="A0A4R5AT72"/>
<comment type="caution">
    <text evidence="1">The sequence shown here is derived from an EMBL/GenBank/DDBJ whole genome shotgun (WGS) entry which is preliminary data.</text>
</comment>
<proteinExistence type="predicted"/>
<name>A0A4R5AT72_9ACTN</name>
<reference evidence="1 2" key="1">
    <citation type="submission" date="2019-03" db="EMBL/GenBank/DDBJ databases">
        <title>Draft genome sequences of novel Actinobacteria.</title>
        <authorList>
            <person name="Sahin N."/>
            <person name="Ay H."/>
            <person name="Saygin H."/>
        </authorList>
    </citation>
    <scope>NUCLEOTIDE SEQUENCE [LARGE SCALE GENOMIC DNA]</scope>
    <source>
        <strain evidence="1 2">H3C3</strain>
    </source>
</reference>
<gene>
    <name evidence="1" type="ORF">E1298_33595</name>
</gene>
<dbReference type="Proteomes" id="UP000294513">
    <property type="component" value="Unassembled WGS sequence"/>
</dbReference>
<sequence length="220" mass="24116">MTTTDVQPVGQLIDRWRQAQADHPVRNAFAELAASDALKLEHVRRLVAAELQTHRAELAAYALLLNRFPHRPAVTLFTSFIDLVVQAGPKLHRCADSLGMSLEETTRRFGPPAEQGFNGYVSWLGLHGTQAEVGMALLADMDSYFEGGAALTESADRHGIDLPADVVDYFRPGDASAFYTSTREVLQDALKRGDDPDSALAAARLMEQQLGLLWESIAAR</sequence>
<accession>A0A4R5AT72</accession>
<evidence type="ECO:0000313" key="1">
    <source>
        <dbReference type="EMBL" id="TDD73672.1"/>
    </source>
</evidence>
<dbReference type="SUPFAM" id="SSF48613">
    <property type="entry name" value="Heme oxygenase-like"/>
    <property type="match status" value="1"/>
</dbReference>
<dbReference type="RefSeq" id="WP_131900504.1">
    <property type="nucleotide sequence ID" value="NZ_SMKU01000251.1"/>
</dbReference>
<organism evidence="1 2">
    <name type="scientific">Actinomadura rubrisoli</name>
    <dbReference type="NCBI Taxonomy" id="2530368"/>
    <lineage>
        <taxon>Bacteria</taxon>
        <taxon>Bacillati</taxon>
        <taxon>Actinomycetota</taxon>
        <taxon>Actinomycetes</taxon>
        <taxon>Streptosporangiales</taxon>
        <taxon>Thermomonosporaceae</taxon>
        <taxon>Actinomadura</taxon>
    </lineage>
</organism>
<dbReference type="OrthoDB" id="3687180at2"/>
<dbReference type="Gene3D" id="1.20.910.10">
    <property type="entry name" value="Heme oxygenase-like"/>
    <property type="match status" value="1"/>
</dbReference>